<dbReference type="Pfam" id="PF12804">
    <property type="entry name" value="NTP_transf_3"/>
    <property type="match status" value="1"/>
</dbReference>
<dbReference type="PANTHER" id="PTHR43777:SF1">
    <property type="entry name" value="MOLYBDENUM COFACTOR CYTIDYLYLTRANSFERASE"/>
    <property type="match status" value="1"/>
</dbReference>
<evidence type="ECO:0000256" key="1">
    <source>
        <dbReference type="SAM" id="MobiDB-lite"/>
    </source>
</evidence>
<feature type="compositionally biased region" description="Low complexity" evidence="1">
    <location>
        <begin position="165"/>
        <end position="198"/>
    </location>
</feature>
<reference evidence="3 4" key="1">
    <citation type="submission" date="2016-10" db="EMBL/GenBank/DDBJ databases">
        <authorList>
            <person name="de Groot N.N."/>
        </authorList>
    </citation>
    <scope>NUCLEOTIDE SEQUENCE [LARGE SCALE GENOMIC DNA]</scope>
    <source>
        <strain evidence="3 4">CDM_5</strain>
    </source>
</reference>
<dbReference type="InterPro" id="IPR029044">
    <property type="entry name" value="Nucleotide-diphossugar_trans"/>
</dbReference>
<dbReference type="GO" id="GO:0016779">
    <property type="term" value="F:nucleotidyltransferase activity"/>
    <property type="evidence" value="ECO:0007669"/>
    <property type="project" value="UniProtKB-KW"/>
</dbReference>
<keyword evidence="3" id="KW-0548">Nucleotidyltransferase</keyword>
<protein>
    <submittedName>
        <fullName evidence="3">GTP:adenosylcobinamide-phosphate guanylyltransferase</fullName>
    </submittedName>
</protein>
<feature type="domain" description="MobA-like NTP transferase" evidence="2">
    <location>
        <begin position="2"/>
        <end position="122"/>
    </location>
</feature>
<dbReference type="Proteomes" id="UP000183894">
    <property type="component" value="Unassembled WGS sequence"/>
</dbReference>
<evidence type="ECO:0000313" key="3">
    <source>
        <dbReference type="EMBL" id="SEK33317.1"/>
    </source>
</evidence>
<dbReference type="PANTHER" id="PTHR43777">
    <property type="entry name" value="MOLYBDENUM COFACTOR CYTIDYLYLTRANSFERASE"/>
    <property type="match status" value="1"/>
</dbReference>
<evidence type="ECO:0000259" key="2">
    <source>
        <dbReference type="Pfam" id="PF12804"/>
    </source>
</evidence>
<dbReference type="OrthoDB" id="9782at2157"/>
<evidence type="ECO:0000313" key="4">
    <source>
        <dbReference type="Proteomes" id="UP000183894"/>
    </source>
</evidence>
<name>A0A1H7G775_HALLR</name>
<proteinExistence type="predicted"/>
<organism evidence="3 4">
    <name type="scientific">Haloferax larsenii</name>
    <dbReference type="NCBI Taxonomy" id="302484"/>
    <lineage>
        <taxon>Archaea</taxon>
        <taxon>Methanobacteriati</taxon>
        <taxon>Methanobacteriota</taxon>
        <taxon>Stenosarchaea group</taxon>
        <taxon>Halobacteria</taxon>
        <taxon>Halobacteriales</taxon>
        <taxon>Haloferacaceae</taxon>
        <taxon>Haloferax</taxon>
    </lineage>
</organism>
<dbReference type="SUPFAM" id="SSF53448">
    <property type="entry name" value="Nucleotide-diphospho-sugar transferases"/>
    <property type="match status" value="1"/>
</dbReference>
<feature type="region of interest" description="Disordered" evidence="1">
    <location>
        <begin position="147"/>
        <end position="198"/>
    </location>
</feature>
<accession>A0A1H7G775</accession>
<sequence>MCGGLGTRLDAPVEKPLVEVCGRPMFDRVVDALRQSRVDQIHAVVSPHTPDTRAHASTRDVAVIDAPGEGYVADLGFALEQVSRPVLTVVSDLPLLEPSHVNGLIDDATGATRTACVPVSLKRSLGASVDDLVVFEHRGREVCPTGLGIVGAETAGRTDSEPRTDSPTTDSTDATTTDSTDATTTDSTDSPNTATSDSTVYLTADPKLALNVNHQTDIALAEDRCE</sequence>
<dbReference type="RefSeq" id="WP_083405230.1">
    <property type="nucleotide sequence ID" value="NZ_FOAD01000001.1"/>
</dbReference>
<keyword evidence="3" id="KW-0808">Transferase</keyword>
<dbReference type="Gene3D" id="3.90.550.10">
    <property type="entry name" value="Spore Coat Polysaccharide Biosynthesis Protein SpsA, Chain A"/>
    <property type="match status" value="1"/>
</dbReference>
<dbReference type="InterPro" id="IPR025877">
    <property type="entry name" value="MobA-like_NTP_Trfase"/>
</dbReference>
<dbReference type="EMBL" id="FOAD01000001">
    <property type="protein sequence ID" value="SEK33317.1"/>
    <property type="molecule type" value="Genomic_DNA"/>
</dbReference>
<dbReference type="AlphaFoldDB" id="A0A1H7G775"/>
<gene>
    <name evidence="3" type="ORF">SAMN04488691_101218</name>
</gene>